<proteinExistence type="predicted"/>
<name>A0A8T2P308_9TELE</name>
<dbReference type="AlphaFoldDB" id="A0A8T2P308"/>
<gene>
    <name evidence="2" type="ORF">JZ751_012474</name>
</gene>
<keyword evidence="3" id="KW-1185">Reference proteome</keyword>
<feature type="region of interest" description="Disordered" evidence="1">
    <location>
        <begin position="60"/>
        <end position="123"/>
    </location>
</feature>
<evidence type="ECO:0000313" key="3">
    <source>
        <dbReference type="Proteomes" id="UP000824540"/>
    </source>
</evidence>
<evidence type="ECO:0000256" key="1">
    <source>
        <dbReference type="SAM" id="MobiDB-lite"/>
    </source>
</evidence>
<dbReference type="EMBL" id="JAFBMS010000021">
    <property type="protein sequence ID" value="KAG9343998.1"/>
    <property type="molecule type" value="Genomic_DNA"/>
</dbReference>
<feature type="compositionally biased region" description="Polar residues" evidence="1">
    <location>
        <begin position="77"/>
        <end position="95"/>
    </location>
</feature>
<dbReference type="Proteomes" id="UP000824540">
    <property type="component" value="Unassembled WGS sequence"/>
</dbReference>
<organism evidence="2 3">
    <name type="scientific">Albula glossodonta</name>
    <name type="common">roundjaw bonefish</name>
    <dbReference type="NCBI Taxonomy" id="121402"/>
    <lineage>
        <taxon>Eukaryota</taxon>
        <taxon>Metazoa</taxon>
        <taxon>Chordata</taxon>
        <taxon>Craniata</taxon>
        <taxon>Vertebrata</taxon>
        <taxon>Euteleostomi</taxon>
        <taxon>Actinopterygii</taxon>
        <taxon>Neopterygii</taxon>
        <taxon>Teleostei</taxon>
        <taxon>Albuliformes</taxon>
        <taxon>Albulidae</taxon>
        <taxon>Albula</taxon>
    </lineage>
</organism>
<accession>A0A8T2P308</accession>
<evidence type="ECO:0000313" key="2">
    <source>
        <dbReference type="EMBL" id="KAG9343998.1"/>
    </source>
</evidence>
<protein>
    <submittedName>
        <fullName evidence="2">Uncharacterized protein</fullName>
    </submittedName>
</protein>
<reference evidence="2" key="1">
    <citation type="thesis" date="2021" institute="BYU ScholarsArchive" country="Provo, UT, USA">
        <title>Applications of and Algorithms for Genome Assembly and Genomic Analyses with an Emphasis on Marine Teleosts.</title>
        <authorList>
            <person name="Pickett B.D."/>
        </authorList>
    </citation>
    <scope>NUCLEOTIDE SEQUENCE</scope>
    <source>
        <strain evidence="2">HI-2016</strain>
    </source>
</reference>
<comment type="caution">
    <text evidence="2">The sequence shown here is derived from an EMBL/GenBank/DDBJ whole genome shotgun (WGS) entry which is preliminary data.</text>
</comment>
<sequence>MFPSLPASPTAVPLSLSLSSHQHGVTTTFTSPDQPPRLLTMLITATNQYVTTILAFFEEDPVSDHPHPHPHPLGPKKSSTSQRTVGSGPQLTSGLPRNAAEDKSCTAPAMNVLRVPPLASRRS</sequence>